<feature type="transmembrane region" description="Helical" evidence="7">
    <location>
        <begin position="374"/>
        <end position="396"/>
    </location>
</feature>
<keyword evidence="5 7" id="KW-1133">Transmembrane helix</keyword>
<feature type="transmembrane region" description="Helical" evidence="7">
    <location>
        <begin position="165"/>
        <end position="183"/>
    </location>
</feature>
<evidence type="ECO:0000256" key="5">
    <source>
        <dbReference type="ARBA" id="ARBA00022989"/>
    </source>
</evidence>
<dbReference type="EMBL" id="WFLN01000005">
    <property type="protein sequence ID" value="KAB8032061.1"/>
    <property type="molecule type" value="Genomic_DNA"/>
</dbReference>
<dbReference type="GO" id="GO:0022857">
    <property type="term" value="F:transmembrane transporter activity"/>
    <property type="evidence" value="ECO:0007669"/>
    <property type="project" value="InterPro"/>
</dbReference>
<accession>A0A833N4J1</accession>
<reference evidence="8 9" key="1">
    <citation type="submission" date="2019-10" db="EMBL/GenBank/DDBJ databases">
        <title>New genus of Silvanigrellaceae.</title>
        <authorList>
            <person name="Pitt A."/>
            <person name="Hahn M.W."/>
        </authorList>
    </citation>
    <scope>NUCLEOTIDE SEQUENCE [LARGE SCALE GENOMIC DNA]</scope>
    <source>
        <strain evidence="8 9">33A1-SZDP</strain>
    </source>
</reference>
<protein>
    <submittedName>
        <fullName evidence="8">MFS transporter</fullName>
    </submittedName>
</protein>
<feature type="transmembrane region" description="Helical" evidence="7">
    <location>
        <begin position="45"/>
        <end position="64"/>
    </location>
</feature>
<feature type="transmembrane region" description="Helical" evidence="7">
    <location>
        <begin position="253"/>
        <end position="271"/>
    </location>
</feature>
<dbReference type="InterPro" id="IPR050171">
    <property type="entry name" value="MFS_Transporters"/>
</dbReference>
<dbReference type="InterPro" id="IPR036259">
    <property type="entry name" value="MFS_trans_sf"/>
</dbReference>
<evidence type="ECO:0000256" key="3">
    <source>
        <dbReference type="ARBA" id="ARBA00022475"/>
    </source>
</evidence>
<dbReference type="InterPro" id="IPR011701">
    <property type="entry name" value="MFS"/>
</dbReference>
<evidence type="ECO:0000256" key="1">
    <source>
        <dbReference type="ARBA" id="ARBA00004651"/>
    </source>
</evidence>
<name>A0A833N4J1_9BACT</name>
<dbReference type="Proteomes" id="UP000442694">
    <property type="component" value="Unassembled WGS sequence"/>
</dbReference>
<feature type="transmembrane region" description="Helical" evidence="7">
    <location>
        <begin position="76"/>
        <end position="93"/>
    </location>
</feature>
<feature type="transmembrane region" description="Helical" evidence="7">
    <location>
        <begin position="306"/>
        <end position="329"/>
    </location>
</feature>
<dbReference type="Gene3D" id="1.20.1250.20">
    <property type="entry name" value="MFS general substrate transporter like domains"/>
    <property type="match status" value="1"/>
</dbReference>
<organism evidence="8 9">
    <name type="scientific">Fluviispira multicolorata</name>
    <dbReference type="NCBI Taxonomy" id="2654512"/>
    <lineage>
        <taxon>Bacteria</taxon>
        <taxon>Pseudomonadati</taxon>
        <taxon>Bdellovibrionota</taxon>
        <taxon>Oligoflexia</taxon>
        <taxon>Silvanigrellales</taxon>
        <taxon>Silvanigrellaceae</taxon>
        <taxon>Fluviispira</taxon>
    </lineage>
</organism>
<feature type="transmembrane region" description="Helical" evidence="7">
    <location>
        <begin position="215"/>
        <end position="233"/>
    </location>
</feature>
<dbReference type="AlphaFoldDB" id="A0A833N4J1"/>
<dbReference type="PANTHER" id="PTHR23517">
    <property type="entry name" value="RESISTANCE PROTEIN MDTM, PUTATIVE-RELATED-RELATED"/>
    <property type="match status" value="1"/>
</dbReference>
<feature type="transmembrane region" description="Helical" evidence="7">
    <location>
        <begin position="283"/>
        <end position="300"/>
    </location>
</feature>
<feature type="transmembrane region" description="Helical" evidence="7">
    <location>
        <begin position="134"/>
        <end position="159"/>
    </location>
</feature>
<evidence type="ECO:0000313" key="9">
    <source>
        <dbReference type="Proteomes" id="UP000442694"/>
    </source>
</evidence>
<dbReference type="GO" id="GO:0005886">
    <property type="term" value="C:plasma membrane"/>
    <property type="evidence" value="ECO:0007669"/>
    <property type="project" value="UniProtKB-SubCell"/>
</dbReference>
<comment type="subcellular location">
    <subcellularLocation>
        <location evidence="1">Cell membrane</location>
        <topology evidence="1">Multi-pass membrane protein</topology>
    </subcellularLocation>
</comment>
<dbReference type="Pfam" id="PF07690">
    <property type="entry name" value="MFS_1"/>
    <property type="match status" value="1"/>
</dbReference>
<keyword evidence="6 7" id="KW-0472">Membrane</keyword>
<proteinExistence type="predicted"/>
<gene>
    <name evidence="8" type="ORF">GCL57_05280</name>
</gene>
<feature type="transmembrane region" description="Helical" evidence="7">
    <location>
        <begin position="12"/>
        <end position="33"/>
    </location>
</feature>
<keyword evidence="4 7" id="KW-0812">Transmembrane</keyword>
<feature type="transmembrane region" description="Helical" evidence="7">
    <location>
        <begin position="99"/>
        <end position="122"/>
    </location>
</feature>
<comment type="caution">
    <text evidence="8">The sequence shown here is derived from an EMBL/GenBank/DDBJ whole genome shotgun (WGS) entry which is preliminary data.</text>
</comment>
<evidence type="ECO:0000256" key="7">
    <source>
        <dbReference type="SAM" id="Phobius"/>
    </source>
</evidence>
<evidence type="ECO:0000256" key="2">
    <source>
        <dbReference type="ARBA" id="ARBA00022448"/>
    </source>
</evidence>
<feature type="transmembrane region" description="Helical" evidence="7">
    <location>
        <begin position="341"/>
        <end position="368"/>
    </location>
</feature>
<keyword evidence="3" id="KW-1003">Cell membrane</keyword>
<evidence type="ECO:0000256" key="4">
    <source>
        <dbReference type="ARBA" id="ARBA00022692"/>
    </source>
</evidence>
<evidence type="ECO:0000256" key="6">
    <source>
        <dbReference type="ARBA" id="ARBA00023136"/>
    </source>
</evidence>
<keyword evidence="9" id="KW-1185">Reference proteome</keyword>
<dbReference type="RefSeq" id="WP_152212236.1">
    <property type="nucleotide sequence ID" value="NZ_WFLN01000005.1"/>
</dbReference>
<evidence type="ECO:0000313" key="8">
    <source>
        <dbReference type="EMBL" id="KAB8032061.1"/>
    </source>
</evidence>
<keyword evidence="2" id="KW-0813">Transport</keyword>
<sequence length="424" mass="48191">MKLSLKMNKSYFLISAHYFVTHIPFFGFLATLVLILSKREISSEFIALISLIYTISYRASKVFFAPFLDKLHNEKGIYIGCLLSSLGFLFFYLSTHIYLVIASIIIIGFGISINGIATKVLVMNIADQSENKANIFSIITTVVNIAAALSQPAALFLFRYNYEDVLLILFSISFFIPFLYFFNRSKNVNLVIKEKVNNNSSSFNVYMHFLKSKSFLLFIALNMLIWSLFGQIFNTFALHIGQTLNKPDLLGTLYFVIAILIIALQIPISNWTNKLDKGSPHQNLYRSAIAYGLAFLLISFNCEDYIFLALIVAFLALAEVLFGPSLDVLALSVCGKEYKNIWISLVSISTAIGESFGGSLGIWFYSLFKNNNYYWFYIGLFSIILSITFYFSKYFITSVPLFIKNRNENSNYSLQESEENKSIS</sequence>
<dbReference type="SUPFAM" id="SSF103473">
    <property type="entry name" value="MFS general substrate transporter"/>
    <property type="match status" value="1"/>
</dbReference>